<organism evidence="2 3">
    <name type="scientific">Paramarasmius palmivorus</name>
    <dbReference type="NCBI Taxonomy" id="297713"/>
    <lineage>
        <taxon>Eukaryota</taxon>
        <taxon>Fungi</taxon>
        <taxon>Dikarya</taxon>
        <taxon>Basidiomycota</taxon>
        <taxon>Agaricomycotina</taxon>
        <taxon>Agaricomycetes</taxon>
        <taxon>Agaricomycetidae</taxon>
        <taxon>Agaricales</taxon>
        <taxon>Marasmiineae</taxon>
        <taxon>Marasmiaceae</taxon>
        <taxon>Paramarasmius</taxon>
    </lineage>
</organism>
<keyword evidence="1" id="KW-0812">Transmembrane</keyword>
<reference evidence="2 3" key="1">
    <citation type="submission" date="2024-01" db="EMBL/GenBank/DDBJ databases">
        <title>A draft genome for a cacao thread blight-causing isolate of Paramarasmius palmivorus.</title>
        <authorList>
            <person name="Baruah I.K."/>
            <person name="Bukari Y."/>
            <person name="Amoako-Attah I."/>
            <person name="Meinhardt L.W."/>
            <person name="Bailey B.A."/>
            <person name="Cohen S.P."/>
        </authorList>
    </citation>
    <scope>NUCLEOTIDE SEQUENCE [LARGE SCALE GENOMIC DNA]</scope>
    <source>
        <strain evidence="2 3">GH-12</strain>
    </source>
</reference>
<feature type="transmembrane region" description="Helical" evidence="1">
    <location>
        <begin position="39"/>
        <end position="58"/>
    </location>
</feature>
<dbReference type="EMBL" id="JAYKXP010000083">
    <property type="protein sequence ID" value="KAK7029448.1"/>
    <property type="molecule type" value="Genomic_DNA"/>
</dbReference>
<keyword evidence="1" id="KW-0472">Membrane</keyword>
<name>A0AAW0BSB7_9AGAR</name>
<gene>
    <name evidence="2" type="ORF">VNI00_014585</name>
</gene>
<keyword evidence="1" id="KW-1133">Transmembrane helix</keyword>
<feature type="non-terminal residue" evidence="2">
    <location>
        <position position="65"/>
    </location>
</feature>
<keyword evidence="3" id="KW-1185">Reference proteome</keyword>
<evidence type="ECO:0000313" key="2">
    <source>
        <dbReference type="EMBL" id="KAK7029448.1"/>
    </source>
</evidence>
<dbReference type="AlphaFoldDB" id="A0AAW0BSB7"/>
<accession>A0AAW0BSB7</accession>
<comment type="caution">
    <text evidence="2">The sequence shown here is derived from an EMBL/GenBank/DDBJ whole genome shotgun (WGS) entry which is preliminary data.</text>
</comment>
<evidence type="ECO:0000313" key="3">
    <source>
        <dbReference type="Proteomes" id="UP001383192"/>
    </source>
</evidence>
<protein>
    <submittedName>
        <fullName evidence="2">Uncharacterized protein</fullName>
    </submittedName>
</protein>
<sequence length="65" mass="7050">MFLVSAVVNAGLYGIYMVIFGICTHILVKRGKTLQKYNLLANAIIFAGASVNLVFITSNDVSSLR</sequence>
<evidence type="ECO:0000256" key="1">
    <source>
        <dbReference type="SAM" id="Phobius"/>
    </source>
</evidence>
<feature type="transmembrane region" description="Helical" evidence="1">
    <location>
        <begin position="6"/>
        <end position="27"/>
    </location>
</feature>
<proteinExistence type="predicted"/>
<dbReference type="Proteomes" id="UP001383192">
    <property type="component" value="Unassembled WGS sequence"/>
</dbReference>